<organism evidence="4 5">
    <name type="scientific">Mycena venus</name>
    <dbReference type="NCBI Taxonomy" id="2733690"/>
    <lineage>
        <taxon>Eukaryota</taxon>
        <taxon>Fungi</taxon>
        <taxon>Dikarya</taxon>
        <taxon>Basidiomycota</taxon>
        <taxon>Agaricomycotina</taxon>
        <taxon>Agaricomycetes</taxon>
        <taxon>Agaricomycetidae</taxon>
        <taxon>Agaricales</taxon>
        <taxon>Marasmiineae</taxon>
        <taxon>Mycenaceae</taxon>
        <taxon>Mycena</taxon>
    </lineage>
</organism>
<dbReference type="SUPFAM" id="SSF51412">
    <property type="entry name" value="Inosine monophosphate dehydrogenase (IMPDH)"/>
    <property type="match status" value="1"/>
</dbReference>
<keyword evidence="3" id="KW-0560">Oxidoreductase</keyword>
<keyword evidence="2" id="KW-0288">FMN</keyword>
<sequence length="350" mass="37311">MLQLEMAPSTIREIHTQLTKLLDVKVPILLAPMSTGGGGLLAGQVTKYGGFAFIPAGDDTVENIKKEVQTFKDVVKPSPAVQVPVGIAFFGWYLEAGHKDQLICALDLKVKAVFFAFSDHMDRWINFVKGYDQASGRRTIIFVVVHSGAQAASAAEWGADVVVAQGIEAGGHGANYAPPLLVQLSAVQIALPDDGPLIVAAGGITTGSHIAALLTAGAHGCLVGTRFAMAKESYYIQSQRELIVSTKSNAATERTLAFDYMVGSVGWPEGIDGRAFKNKTTEEFDGGDNVDELRATYEVAAREGDATRIATWAGLGSVLITKTSESTKDIMVELTEECFARLKAVCISLE</sequence>
<dbReference type="InterPro" id="IPR004136">
    <property type="entry name" value="NMO"/>
</dbReference>
<keyword evidence="5" id="KW-1185">Reference proteome</keyword>
<dbReference type="PANTHER" id="PTHR32332">
    <property type="entry name" value="2-NITROPROPANE DIOXYGENASE"/>
    <property type="match status" value="1"/>
</dbReference>
<dbReference type="GO" id="GO:0051213">
    <property type="term" value="F:dioxygenase activity"/>
    <property type="evidence" value="ECO:0007669"/>
    <property type="project" value="UniProtKB-KW"/>
</dbReference>
<protein>
    <submittedName>
        <fullName evidence="4">2-nitropropane dioxygenase</fullName>
    </submittedName>
</protein>
<dbReference type="Pfam" id="PF03060">
    <property type="entry name" value="NMO"/>
    <property type="match status" value="1"/>
</dbReference>
<dbReference type="SMART" id="SM01240">
    <property type="entry name" value="IMPDH"/>
    <property type="match status" value="1"/>
</dbReference>
<evidence type="ECO:0000256" key="3">
    <source>
        <dbReference type="ARBA" id="ARBA00023002"/>
    </source>
</evidence>
<evidence type="ECO:0000313" key="4">
    <source>
        <dbReference type="EMBL" id="KAF7339129.1"/>
    </source>
</evidence>
<dbReference type="OrthoDB" id="2349068at2759"/>
<evidence type="ECO:0000313" key="5">
    <source>
        <dbReference type="Proteomes" id="UP000620124"/>
    </source>
</evidence>
<dbReference type="InterPro" id="IPR013785">
    <property type="entry name" value="Aldolase_TIM"/>
</dbReference>
<evidence type="ECO:0000256" key="1">
    <source>
        <dbReference type="ARBA" id="ARBA00022630"/>
    </source>
</evidence>
<proteinExistence type="predicted"/>
<dbReference type="CDD" id="cd04730">
    <property type="entry name" value="NPD_like"/>
    <property type="match status" value="1"/>
</dbReference>
<name>A0A8H7CIP3_9AGAR</name>
<evidence type="ECO:0000256" key="2">
    <source>
        <dbReference type="ARBA" id="ARBA00022643"/>
    </source>
</evidence>
<gene>
    <name evidence="4" type="ORF">MVEN_01989600</name>
</gene>
<accession>A0A8H7CIP3</accession>
<dbReference type="Gene3D" id="3.20.20.70">
    <property type="entry name" value="Aldolase class I"/>
    <property type="match status" value="1"/>
</dbReference>
<reference evidence="4" key="1">
    <citation type="submission" date="2020-05" db="EMBL/GenBank/DDBJ databases">
        <title>Mycena genomes resolve the evolution of fungal bioluminescence.</title>
        <authorList>
            <person name="Tsai I.J."/>
        </authorList>
    </citation>
    <scope>NUCLEOTIDE SEQUENCE</scope>
    <source>
        <strain evidence="4">CCC161011</strain>
    </source>
</reference>
<keyword evidence="4" id="KW-0223">Dioxygenase</keyword>
<dbReference type="Proteomes" id="UP000620124">
    <property type="component" value="Unassembled WGS sequence"/>
</dbReference>
<dbReference type="EMBL" id="JACAZI010000020">
    <property type="protein sequence ID" value="KAF7339129.1"/>
    <property type="molecule type" value="Genomic_DNA"/>
</dbReference>
<comment type="caution">
    <text evidence="4">The sequence shown here is derived from an EMBL/GenBank/DDBJ whole genome shotgun (WGS) entry which is preliminary data.</text>
</comment>
<keyword evidence="1" id="KW-0285">Flavoprotein</keyword>
<dbReference type="AlphaFoldDB" id="A0A8H7CIP3"/>
<dbReference type="PANTHER" id="PTHR32332:SF31">
    <property type="entry name" value="2-NITROPROPANE DIOXYGENASE FAMILY, PUTATIVE (AFU_ORTHOLOGUE AFUA_2G09850)-RELATED"/>
    <property type="match status" value="1"/>
</dbReference>
<dbReference type="GO" id="GO:0018580">
    <property type="term" value="F:nitronate monooxygenase activity"/>
    <property type="evidence" value="ECO:0007669"/>
    <property type="project" value="InterPro"/>
</dbReference>